<proteinExistence type="predicted"/>
<protein>
    <submittedName>
        <fullName evidence="4">Uncharacterized protein LOC109486029</fullName>
    </submittedName>
</protein>
<feature type="compositionally biased region" description="Basic and acidic residues" evidence="1">
    <location>
        <begin position="431"/>
        <end position="444"/>
    </location>
</feature>
<accession>A0A6P4ZVQ1</accession>
<dbReference type="OrthoDB" id="120976at2759"/>
<dbReference type="InterPro" id="IPR011029">
    <property type="entry name" value="DEATH-like_dom_sf"/>
</dbReference>
<feature type="compositionally biased region" description="Polar residues" evidence="1">
    <location>
        <begin position="394"/>
        <end position="415"/>
    </location>
</feature>
<reference evidence="4" key="1">
    <citation type="submission" date="2025-08" db="UniProtKB">
        <authorList>
            <consortium name="RefSeq"/>
        </authorList>
    </citation>
    <scope>IDENTIFICATION</scope>
    <source>
        <tissue evidence="4">Gonad</tissue>
    </source>
</reference>
<dbReference type="PANTHER" id="PTHR47688">
    <property type="entry name" value="NLR FAMILY CARD DOMAIN-CONTAINING PROTEIN 4"/>
    <property type="match status" value="1"/>
</dbReference>
<dbReference type="InterPro" id="IPR042220">
    <property type="entry name" value="NLRC4"/>
</dbReference>
<evidence type="ECO:0000256" key="1">
    <source>
        <dbReference type="SAM" id="MobiDB-lite"/>
    </source>
</evidence>
<feature type="compositionally biased region" description="Polar residues" evidence="1">
    <location>
        <begin position="152"/>
        <end position="186"/>
    </location>
</feature>
<dbReference type="InterPro" id="IPR001315">
    <property type="entry name" value="CARD"/>
</dbReference>
<dbReference type="GO" id="GO:0042742">
    <property type="term" value="P:defense response to bacterium"/>
    <property type="evidence" value="ECO:0007669"/>
    <property type="project" value="TreeGrafter"/>
</dbReference>
<name>A0A6P4ZVQ1_BRABE</name>
<dbReference type="RefSeq" id="XP_019645280.1">
    <property type="nucleotide sequence ID" value="XM_019789721.1"/>
</dbReference>
<dbReference type="PROSITE" id="PS50209">
    <property type="entry name" value="CARD"/>
    <property type="match status" value="1"/>
</dbReference>
<dbReference type="PANTHER" id="PTHR47688:SF1">
    <property type="entry name" value="NLR FAMILY CARD DOMAIN-CONTAINING PROTEIN 4"/>
    <property type="match status" value="1"/>
</dbReference>
<feature type="compositionally biased region" description="Basic and acidic residues" evidence="1">
    <location>
        <begin position="202"/>
        <end position="215"/>
    </location>
</feature>
<keyword evidence="3" id="KW-1185">Reference proteome</keyword>
<dbReference type="AlphaFoldDB" id="A0A6P4ZVQ1"/>
<organism evidence="3 4">
    <name type="scientific">Branchiostoma belcheri</name>
    <name type="common">Amphioxus</name>
    <dbReference type="NCBI Taxonomy" id="7741"/>
    <lineage>
        <taxon>Eukaryota</taxon>
        <taxon>Metazoa</taxon>
        <taxon>Chordata</taxon>
        <taxon>Cephalochordata</taxon>
        <taxon>Leptocardii</taxon>
        <taxon>Amphioxiformes</taxon>
        <taxon>Branchiostomatidae</taxon>
        <taxon>Branchiostoma</taxon>
    </lineage>
</organism>
<feature type="region of interest" description="Disordered" evidence="1">
    <location>
        <begin position="380"/>
        <end position="448"/>
    </location>
</feature>
<dbReference type="CDD" id="cd01671">
    <property type="entry name" value="CARD"/>
    <property type="match status" value="1"/>
</dbReference>
<feature type="region of interest" description="Disordered" evidence="1">
    <location>
        <begin position="152"/>
        <end position="220"/>
    </location>
</feature>
<dbReference type="GO" id="GO:0042981">
    <property type="term" value="P:regulation of apoptotic process"/>
    <property type="evidence" value="ECO:0007669"/>
    <property type="project" value="InterPro"/>
</dbReference>
<dbReference type="KEGG" id="bbel:109486029"/>
<dbReference type="Pfam" id="PF00619">
    <property type="entry name" value="CARD"/>
    <property type="match status" value="1"/>
</dbReference>
<evidence type="ECO:0000313" key="4">
    <source>
        <dbReference type="RefSeq" id="XP_019645280.1"/>
    </source>
</evidence>
<dbReference type="GO" id="GO:0016045">
    <property type="term" value="P:detection of bacterium"/>
    <property type="evidence" value="ECO:0007669"/>
    <property type="project" value="TreeGrafter"/>
</dbReference>
<evidence type="ECO:0000259" key="2">
    <source>
        <dbReference type="PROSITE" id="PS50209"/>
    </source>
</evidence>
<dbReference type="SUPFAM" id="SSF47986">
    <property type="entry name" value="DEATH domain"/>
    <property type="match status" value="1"/>
</dbReference>
<dbReference type="Proteomes" id="UP000515135">
    <property type="component" value="Unplaced"/>
</dbReference>
<sequence>MENCASKDTLLRHRTILVQDMNIPQIKQVLDAIYSKKMITQEEHNLVKSCTLSQDCARHLLDIINSKGEDACRRFLKRLKKVNKELWRRVTGRTASRQRGRKRKAECAVEVHPISDRSQPCRDGSGTWECKVSEDTQARKIRLCLSRHPQCFSSEDSSSHQGQESPGTVSDSSNDCLSTTSTIEYSHSTDTRMKSTNFDPSHGTEDIVPRKKLPPDEAPSCSYIHTEEKRIHEPKLEMYQPPLTPVETPPLMYTAVCGSHQDGECVCHEQEQLYPTPEDAWAWLHCVDEFFQKDSTAAMAIKTAWSANELVKHIIRDRYFHPYLCPSGQRGRKRKAECEVEAHPDSDRSTCDDGGTWECKVSEDTQAKKIRLCLSRHPQCFSSEDSSSHRGQESPGTVSDSSNDCLSTTATTEYSHSTDTRIKSANFDSSHGTEDIVPRKKLPPDEAPSCSHLYTEERRIHEPKLEMYQPPLTPVETPPLMYTAVCGSHQDGACVCHEQEQLYPTPEDAWAWLHCVDEFFQKDSTAAMAIRTAWSANQLVKHIIRDRYFHPYLCRYWQEKALFPDSFSDFMDFLVSTSAKDFCVKNGVNLPDVSFRSKCLHLGKIAFIHQTAYGSKCQLAAEEDLPAFSFGWLQRCQNSPTVRSPGHGQPCKYVHDSIRQYLMAWWISCVISEPSLHLKMSEGLSSFYEVACSLPVTCYCLANFLGKLPEPKEKVFSLVGPLLQAWIERMTDFQRFLLTTIIVESKQSELLTGVLSCLFPNGQVDLTSLPELSYHNLHTLKMVVEQTGIIQSLKLPVMSL</sequence>
<dbReference type="GeneID" id="109486029"/>
<gene>
    <name evidence="4" type="primary">LOC109486029</name>
</gene>
<evidence type="ECO:0000313" key="3">
    <source>
        <dbReference type="Proteomes" id="UP000515135"/>
    </source>
</evidence>
<dbReference type="Gene3D" id="1.10.533.10">
    <property type="entry name" value="Death Domain, Fas"/>
    <property type="match status" value="1"/>
</dbReference>
<feature type="domain" description="CARD" evidence="2">
    <location>
        <begin position="2"/>
        <end position="94"/>
    </location>
</feature>